<dbReference type="KEGG" id="brv:CFK39_02850"/>
<protein>
    <submittedName>
        <fullName evidence="1">Glycosyltransferase</fullName>
    </submittedName>
</protein>
<dbReference type="Proteomes" id="UP000198398">
    <property type="component" value="Chromosome"/>
</dbReference>
<gene>
    <name evidence="1" type="ORF">CFK39_02850</name>
</gene>
<name>A0A220UFL1_9MICO</name>
<evidence type="ECO:0000313" key="2">
    <source>
        <dbReference type="Proteomes" id="UP000198398"/>
    </source>
</evidence>
<organism evidence="1 2">
    <name type="scientific">Brachybacterium avium</name>
    <dbReference type="NCBI Taxonomy" id="2017485"/>
    <lineage>
        <taxon>Bacteria</taxon>
        <taxon>Bacillati</taxon>
        <taxon>Actinomycetota</taxon>
        <taxon>Actinomycetes</taxon>
        <taxon>Micrococcales</taxon>
        <taxon>Dermabacteraceae</taxon>
        <taxon>Brachybacterium</taxon>
    </lineage>
</organism>
<evidence type="ECO:0000313" key="1">
    <source>
        <dbReference type="EMBL" id="ASK67024.1"/>
    </source>
</evidence>
<reference evidence="2" key="1">
    <citation type="submission" date="2017-07" db="EMBL/GenBank/DDBJ databases">
        <title>Brachybacterium sp. VR2415.</title>
        <authorList>
            <person name="Tak E.J."/>
            <person name="Bae J.-W."/>
        </authorList>
    </citation>
    <scope>NUCLEOTIDE SEQUENCE [LARGE SCALE GENOMIC DNA]</scope>
    <source>
        <strain evidence="2">VR2415</strain>
    </source>
</reference>
<keyword evidence="2" id="KW-1185">Reference proteome</keyword>
<dbReference type="SUPFAM" id="SSF53756">
    <property type="entry name" value="UDP-Glycosyltransferase/glycogen phosphorylase"/>
    <property type="match status" value="1"/>
</dbReference>
<dbReference type="AlphaFoldDB" id="A0A220UFL1"/>
<dbReference type="GO" id="GO:0016740">
    <property type="term" value="F:transferase activity"/>
    <property type="evidence" value="ECO:0007669"/>
    <property type="project" value="UniProtKB-KW"/>
</dbReference>
<accession>A0A220UFL1</accession>
<dbReference type="Pfam" id="PF13692">
    <property type="entry name" value="Glyco_trans_1_4"/>
    <property type="match status" value="1"/>
</dbReference>
<dbReference type="EMBL" id="CP022316">
    <property type="protein sequence ID" value="ASK67024.1"/>
    <property type="molecule type" value="Genomic_DNA"/>
</dbReference>
<keyword evidence="1" id="KW-0808">Transferase</keyword>
<proteinExistence type="predicted"/>
<dbReference type="OrthoDB" id="9813214at2"/>
<sequence length="377" mass="41467">MLVISFSDISRDARVLKQVRMFAAEYRVLTCGYGPCPEGSTWHLRIPDDLKQWRLDKALVLSGRYRRAYWEQEVVAWVMAQGLPRTDVVLADDVDTVPLALSLDPRGGVHADLHEYAPRQKEDRPAWRLFVAPYLRWICRTYVTRADSVTTVGLGLAQEYLREFGIRAEVVTNAAPFQELSPSPVGQPLRIVHSGGAMPSRRLDLMIEAMRDTALDATLDLYLVPSDPGYVERLRDQAAQLPAGRVGVHDAVPYDDLHAVLNAYDIGVFVCPPTTFNLANALPNKVFDFVQARLALVVSPTPEMRSLVEDRDLGAVTAGFGADDLAETLRGLDAAAVQAAKASSDHHAVDLAAERQSTAWETAVRALADRAGRGGPD</sequence>
<dbReference type="Gene3D" id="3.40.50.2000">
    <property type="entry name" value="Glycogen Phosphorylase B"/>
    <property type="match status" value="1"/>
</dbReference>